<protein>
    <submittedName>
        <fullName evidence="1">Uncharacterized protein</fullName>
    </submittedName>
</protein>
<name>A0ABT1AU51_9FLAO</name>
<reference evidence="1 2" key="1">
    <citation type="submission" date="2022-06" db="EMBL/GenBank/DDBJ databases">
        <authorList>
            <person name="Xuan X."/>
        </authorList>
    </citation>
    <scope>NUCLEOTIDE SEQUENCE [LARGE SCALE GENOMIC DNA]</scope>
    <source>
        <strain evidence="1 2">2V75</strain>
    </source>
</reference>
<organism evidence="1 2">
    <name type="scientific">Robiginitalea marina</name>
    <dbReference type="NCBI Taxonomy" id="2954105"/>
    <lineage>
        <taxon>Bacteria</taxon>
        <taxon>Pseudomonadati</taxon>
        <taxon>Bacteroidota</taxon>
        <taxon>Flavobacteriia</taxon>
        <taxon>Flavobacteriales</taxon>
        <taxon>Flavobacteriaceae</taxon>
        <taxon>Robiginitalea</taxon>
    </lineage>
</organism>
<evidence type="ECO:0000313" key="2">
    <source>
        <dbReference type="Proteomes" id="UP001206312"/>
    </source>
</evidence>
<dbReference type="Proteomes" id="UP001206312">
    <property type="component" value="Unassembled WGS sequence"/>
</dbReference>
<evidence type="ECO:0000313" key="1">
    <source>
        <dbReference type="EMBL" id="MCO5723467.1"/>
    </source>
</evidence>
<dbReference type="RefSeq" id="WP_252739844.1">
    <property type="nucleotide sequence ID" value="NZ_JAMXIB010000001.1"/>
</dbReference>
<dbReference type="EMBL" id="JAMXIB010000001">
    <property type="protein sequence ID" value="MCO5723467.1"/>
    <property type="molecule type" value="Genomic_DNA"/>
</dbReference>
<accession>A0ABT1AU51</accession>
<gene>
    <name evidence="1" type="ORF">NG653_01280</name>
</gene>
<proteinExistence type="predicted"/>
<sequence>MKLLGIGSRIAHPDYGKGVVINVSSSMYWVSFLDSGVETIDLDAEFEVIEALEDEVDTISFSEVETTLIRILRKWSDVTTLVPIADKWKGGTLLIQSADPGLAPKEIPIDTFFHKIVMVRDRLRVMEQKINASPVLDDQDKVDLQQYITRIYGSLTTFNILFKNKSDQFVGEKSKS</sequence>
<comment type="caution">
    <text evidence="1">The sequence shown here is derived from an EMBL/GenBank/DDBJ whole genome shotgun (WGS) entry which is preliminary data.</text>
</comment>
<keyword evidence="2" id="KW-1185">Reference proteome</keyword>